<evidence type="ECO:0000256" key="1">
    <source>
        <dbReference type="SAM" id="Phobius"/>
    </source>
</evidence>
<sequence>MSRLKRTDRPYDIVLFGATGFVGALTAEYLAAHAPEDLRWAIAGRDEIKLRRLRDRLPGGAEPGVLPADVSDPASLRALAEHARVVATTVGPYVTYGEELVAACADAGTDYVDLTGEPEFVDLVYVRHDTRARETGARLVHACGFDSVPHDLGAYFTVRQLPEGVPLTVDGFVTADATFSGGTFASALNQFARGRQMVAAARERHRHEPRLMGRRATAPLGTPRFAPEVGAWALPLPTIDPQIVRRSAKALERYGPDFRYRHYAAVRRLPVAVGGTAAVGALFAAAQLPPARRWLSDRLKPGEGPSAQKRARSWFSVRFVGEGGGRRVCTEVSGGDPGYDETAKMFAEAALALACDDLPETAGQVTTAVAMGDALIERLRAAGIRFRVAASR</sequence>
<keyword evidence="1" id="KW-0812">Transmembrane</keyword>
<dbReference type="Gene3D" id="3.40.50.720">
    <property type="entry name" value="NAD(P)-binding Rossmann-like Domain"/>
    <property type="match status" value="1"/>
</dbReference>
<dbReference type="InterPro" id="IPR051276">
    <property type="entry name" value="Saccharopine_DH-like_oxidrdct"/>
</dbReference>
<keyword evidence="4" id="KW-1185">Reference proteome</keyword>
<evidence type="ECO:0000259" key="2">
    <source>
        <dbReference type="Pfam" id="PF03435"/>
    </source>
</evidence>
<feature type="domain" description="Saccharopine dehydrogenase NADP binding" evidence="2">
    <location>
        <begin position="13"/>
        <end position="116"/>
    </location>
</feature>
<dbReference type="GO" id="GO:0009247">
    <property type="term" value="P:glycolipid biosynthetic process"/>
    <property type="evidence" value="ECO:0007669"/>
    <property type="project" value="TreeGrafter"/>
</dbReference>
<dbReference type="GO" id="GO:0005886">
    <property type="term" value="C:plasma membrane"/>
    <property type="evidence" value="ECO:0007669"/>
    <property type="project" value="TreeGrafter"/>
</dbReference>
<dbReference type="SUPFAM" id="SSF51735">
    <property type="entry name" value="NAD(P)-binding Rossmann-fold domains"/>
    <property type="match status" value="1"/>
</dbReference>
<dbReference type="PANTHER" id="PTHR12286">
    <property type="entry name" value="SACCHAROPINE DEHYDROGENASE-LIKE OXIDOREDUCTASE"/>
    <property type="match status" value="1"/>
</dbReference>
<dbReference type="Proteomes" id="UP000658320">
    <property type="component" value="Unassembled WGS sequence"/>
</dbReference>
<dbReference type="PANTHER" id="PTHR12286:SF5">
    <property type="entry name" value="SACCHAROPINE DEHYDROGENASE-LIKE OXIDOREDUCTASE"/>
    <property type="match status" value="1"/>
</dbReference>
<feature type="transmembrane region" description="Helical" evidence="1">
    <location>
        <begin position="12"/>
        <end position="32"/>
    </location>
</feature>
<keyword evidence="1" id="KW-0472">Membrane</keyword>
<keyword evidence="1" id="KW-1133">Transmembrane helix</keyword>
<protein>
    <submittedName>
        <fullName evidence="3">Saccharopine dehydrogenase</fullName>
    </submittedName>
</protein>
<dbReference type="Pfam" id="PF03435">
    <property type="entry name" value="Sacchrp_dh_NADP"/>
    <property type="match status" value="1"/>
</dbReference>
<evidence type="ECO:0000313" key="4">
    <source>
        <dbReference type="Proteomes" id="UP000658320"/>
    </source>
</evidence>
<dbReference type="EMBL" id="BMSX01000002">
    <property type="protein sequence ID" value="GGQ98198.1"/>
    <property type="molecule type" value="Genomic_DNA"/>
</dbReference>
<name>A0A918BZW3_9ACTN</name>
<dbReference type="InterPro" id="IPR036291">
    <property type="entry name" value="NAD(P)-bd_dom_sf"/>
</dbReference>
<dbReference type="AlphaFoldDB" id="A0A918BZW3"/>
<evidence type="ECO:0000313" key="3">
    <source>
        <dbReference type="EMBL" id="GGQ98198.1"/>
    </source>
</evidence>
<dbReference type="InterPro" id="IPR005097">
    <property type="entry name" value="Sacchrp_dh_NADP-bd"/>
</dbReference>
<accession>A0A918BZW3</accession>
<dbReference type="RefSeq" id="WP_189932887.1">
    <property type="nucleotide sequence ID" value="NZ_BMSX01000002.1"/>
</dbReference>
<proteinExistence type="predicted"/>
<reference evidence="3" key="1">
    <citation type="journal article" date="2014" name="Int. J. Syst. Evol. Microbiol.">
        <title>Complete genome sequence of Corynebacterium casei LMG S-19264T (=DSM 44701T), isolated from a smear-ripened cheese.</title>
        <authorList>
            <consortium name="US DOE Joint Genome Institute (JGI-PGF)"/>
            <person name="Walter F."/>
            <person name="Albersmeier A."/>
            <person name="Kalinowski J."/>
            <person name="Ruckert C."/>
        </authorList>
    </citation>
    <scope>NUCLEOTIDE SEQUENCE</scope>
    <source>
        <strain evidence="3">JCM 4346</strain>
    </source>
</reference>
<comment type="caution">
    <text evidence="3">The sequence shown here is derived from an EMBL/GenBank/DDBJ whole genome shotgun (WGS) entry which is preliminary data.</text>
</comment>
<organism evidence="3 4">
    <name type="scientific">Streptomyces aurantiogriseus</name>
    <dbReference type="NCBI Taxonomy" id="66870"/>
    <lineage>
        <taxon>Bacteria</taxon>
        <taxon>Bacillati</taxon>
        <taxon>Actinomycetota</taxon>
        <taxon>Actinomycetes</taxon>
        <taxon>Kitasatosporales</taxon>
        <taxon>Streptomycetaceae</taxon>
        <taxon>Streptomyces</taxon>
    </lineage>
</organism>
<gene>
    <name evidence="3" type="ORF">GCM10010251_11730</name>
</gene>
<reference evidence="3" key="2">
    <citation type="submission" date="2020-09" db="EMBL/GenBank/DDBJ databases">
        <authorList>
            <person name="Sun Q."/>
            <person name="Ohkuma M."/>
        </authorList>
    </citation>
    <scope>NUCLEOTIDE SEQUENCE</scope>
    <source>
        <strain evidence="3">JCM 4346</strain>
    </source>
</reference>